<accession>A0A9N9IRW1</accession>
<feature type="non-terminal residue" evidence="1">
    <location>
        <position position="74"/>
    </location>
</feature>
<dbReference type="EMBL" id="CAJVPY010014040">
    <property type="protein sequence ID" value="CAG8744300.1"/>
    <property type="molecule type" value="Genomic_DNA"/>
</dbReference>
<dbReference type="Proteomes" id="UP000789405">
    <property type="component" value="Unassembled WGS sequence"/>
</dbReference>
<gene>
    <name evidence="1" type="ORF">DERYTH_LOCUS16291</name>
</gene>
<organism evidence="1 2">
    <name type="scientific">Dentiscutata erythropus</name>
    <dbReference type="NCBI Taxonomy" id="1348616"/>
    <lineage>
        <taxon>Eukaryota</taxon>
        <taxon>Fungi</taxon>
        <taxon>Fungi incertae sedis</taxon>
        <taxon>Mucoromycota</taxon>
        <taxon>Glomeromycotina</taxon>
        <taxon>Glomeromycetes</taxon>
        <taxon>Diversisporales</taxon>
        <taxon>Gigasporaceae</taxon>
        <taxon>Dentiscutata</taxon>
    </lineage>
</organism>
<protein>
    <submittedName>
        <fullName evidence="1">6368_t:CDS:1</fullName>
    </submittedName>
</protein>
<reference evidence="1" key="1">
    <citation type="submission" date="2021-06" db="EMBL/GenBank/DDBJ databases">
        <authorList>
            <person name="Kallberg Y."/>
            <person name="Tangrot J."/>
            <person name="Rosling A."/>
        </authorList>
    </citation>
    <scope>NUCLEOTIDE SEQUENCE</scope>
    <source>
        <strain evidence="1">MA453B</strain>
    </source>
</reference>
<sequence>KGNFGNLESGVTFEGQHPTIVMADLSGWKSNPLFIIFTGLSLMCDVPPLLLNEKERKCLHDNINNLCNNFDLIQ</sequence>
<name>A0A9N9IRW1_9GLOM</name>
<keyword evidence="2" id="KW-1185">Reference proteome</keyword>
<proteinExistence type="predicted"/>
<dbReference type="AlphaFoldDB" id="A0A9N9IRW1"/>
<evidence type="ECO:0000313" key="1">
    <source>
        <dbReference type="EMBL" id="CAG8744300.1"/>
    </source>
</evidence>
<evidence type="ECO:0000313" key="2">
    <source>
        <dbReference type="Proteomes" id="UP000789405"/>
    </source>
</evidence>
<comment type="caution">
    <text evidence="1">The sequence shown here is derived from an EMBL/GenBank/DDBJ whole genome shotgun (WGS) entry which is preliminary data.</text>
</comment>